<organism evidence="2 3">
    <name type="scientific">Streptomyces spiralis</name>
    <dbReference type="NCBI Taxonomy" id="66376"/>
    <lineage>
        <taxon>Bacteria</taxon>
        <taxon>Bacillati</taxon>
        <taxon>Actinomycetota</taxon>
        <taxon>Actinomycetes</taxon>
        <taxon>Kitasatosporales</taxon>
        <taxon>Streptomycetaceae</taxon>
        <taxon>Streptomyces</taxon>
    </lineage>
</organism>
<reference evidence="2" key="2">
    <citation type="submission" date="2020-09" db="EMBL/GenBank/DDBJ databases">
        <authorList>
            <person name="Sun Q."/>
            <person name="Ohkuma M."/>
        </authorList>
    </citation>
    <scope>NUCLEOTIDE SEQUENCE</scope>
    <source>
        <strain evidence="2">JCM 3302</strain>
    </source>
</reference>
<proteinExistence type="predicted"/>
<accession>A0A918ZLQ7</accession>
<dbReference type="InterPro" id="IPR000421">
    <property type="entry name" value="FA58C"/>
</dbReference>
<dbReference type="AlphaFoldDB" id="A0A918ZLQ7"/>
<evidence type="ECO:0000259" key="1">
    <source>
        <dbReference type="PROSITE" id="PS50022"/>
    </source>
</evidence>
<gene>
    <name evidence="2" type="ORF">GCM10014715_10670</name>
</gene>
<dbReference type="SUPFAM" id="SSF49785">
    <property type="entry name" value="Galactose-binding domain-like"/>
    <property type="match status" value="1"/>
</dbReference>
<name>A0A918ZLQ7_9ACTN</name>
<dbReference type="EMBL" id="BNBC01000003">
    <property type="protein sequence ID" value="GHE59295.1"/>
    <property type="molecule type" value="Genomic_DNA"/>
</dbReference>
<dbReference type="InterPro" id="IPR008979">
    <property type="entry name" value="Galactose-bd-like_sf"/>
</dbReference>
<dbReference type="PROSITE" id="PS50022">
    <property type="entry name" value="FA58C_3"/>
    <property type="match status" value="1"/>
</dbReference>
<protein>
    <recommendedName>
        <fullName evidence="1">F5/8 type C domain-containing protein</fullName>
    </recommendedName>
</protein>
<dbReference type="Pfam" id="PF00754">
    <property type="entry name" value="F5_F8_type_C"/>
    <property type="match status" value="1"/>
</dbReference>
<reference evidence="2" key="1">
    <citation type="journal article" date="2014" name="Int. J. Syst. Evol. Microbiol.">
        <title>Complete genome sequence of Corynebacterium casei LMG S-19264T (=DSM 44701T), isolated from a smear-ripened cheese.</title>
        <authorList>
            <consortium name="US DOE Joint Genome Institute (JGI-PGF)"/>
            <person name="Walter F."/>
            <person name="Albersmeier A."/>
            <person name="Kalinowski J."/>
            <person name="Ruckert C."/>
        </authorList>
    </citation>
    <scope>NUCLEOTIDE SEQUENCE</scope>
    <source>
        <strain evidence="2">JCM 3302</strain>
    </source>
</reference>
<dbReference type="Gene3D" id="2.60.120.260">
    <property type="entry name" value="Galactose-binding domain-like"/>
    <property type="match status" value="1"/>
</dbReference>
<dbReference type="RefSeq" id="WP_189896871.1">
    <property type="nucleotide sequence ID" value="NZ_JBHMBZ010000004.1"/>
</dbReference>
<comment type="caution">
    <text evidence="2">The sequence shown here is derived from an EMBL/GenBank/DDBJ whole genome shotgun (WGS) entry which is preliminary data.</text>
</comment>
<sequence length="566" mass="59177">MREVAIHPPRKRRRQTAWLMPALAAVLVAATVGLADLHRFGPDNARSSSNAGALVVSADLQDAVRPADAADTHDLDTFVRRLTASTPRPPDVLLLTEVLGPGAHRIADRLTAATGKGYQVLLAPGRSAFLADGAVRESAIVVNTTTMRVADKGRFVRVQGEDQASAAVTQKATGLRLSLISAHAAGDPLPAAQQLHTVAAGLAGTAGPQDAVPVLGGDYRAGRCVDPSAYQPVDCAAQAFWTTLTSTYGYDDAFFARSAAPTLKNTAYVFARGNVTDAYVDTAYDEALPSADRAACKQAFDAGRSASAPPKCRSMYYADAPFGWAVVRAGQPVRRSVAPASVTLDRCELGVRKGAALARVVNGTGQGITDDVTVDAPAPLQVTPGSGSLTVPAGQARTLPLKVTAPQQSAVGTYDVRVTIGQLTTELPVSAPSQCTEPPVVATSYHSGFPPVNAVDGDINTFWHSEYSPPTPLPQSITLNLEDSRQVSKLIYQPRFDGNLNGTITGYNVYVSTDGQAFTKVAGGTWAADARLKTATFTPVTARYVRLEAISASGGSYCSAAEITAG</sequence>
<evidence type="ECO:0000313" key="2">
    <source>
        <dbReference type="EMBL" id="GHE59295.1"/>
    </source>
</evidence>
<dbReference type="Proteomes" id="UP000641386">
    <property type="component" value="Unassembled WGS sequence"/>
</dbReference>
<feature type="domain" description="F5/8 type C" evidence="1">
    <location>
        <begin position="422"/>
        <end position="566"/>
    </location>
</feature>
<evidence type="ECO:0000313" key="3">
    <source>
        <dbReference type="Proteomes" id="UP000641386"/>
    </source>
</evidence>
<keyword evidence="3" id="KW-1185">Reference proteome</keyword>